<organism evidence="3">
    <name type="scientific">Timspurckia oligopyrenoides</name>
    <dbReference type="NCBI Taxonomy" id="708627"/>
    <lineage>
        <taxon>Eukaryota</taxon>
        <taxon>Rhodophyta</taxon>
        <taxon>Bangiophyceae</taxon>
        <taxon>Porphyridiales</taxon>
        <taxon>Porphyridiaceae</taxon>
        <taxon>Timspurckia</taxon>
    </lineage>
</organism>
<evidence type="ECO:0000256" key="1">
    <source>
        <dbReference type="SAM" id="MobiDB-lite"/>
    </source>
</evidence>
<dbReference type="InterPro" id="IPR035969">
    <property type="entry name" value="Rab-GAP_TBC_sf"/>
</dbReference>
<dbReference type="Pfam" id="PF00566">
    <property type="entry name" value="RabGAP-TBC"/>
    <property type="match status" value="1"/>
</dbReference>
<protein>
    <recommendedName>
        <fullName evidence="2">Rab-GAP TBC domain-containing protein</fullName>
    </recommendedName>
</protein>
<evidence type="ECO:0000313" key="3">
    <source>
        <dbReference type="EMBL" id="CAD8818311.1"/>
    </source>
</evidence>
<proteinExistence type="predicted"/>
<feature type="compositionally biased region" description="Polar residues" evidence="1">
    <location>
        <begin position="222"/>
        <end position="243"/>
    </location>
</feature>
<dbReference type="PANTHER" id="PTHR22957:SF268">
    <property type="entry name" value="ANKYRIN REPEAT-CONTAINING PROTEIN"/>
    <property type="match status" value="1"/>
</dbReference>
<dbReference type="Gene3D" id="1.10.10.750">
    <property type="entry name" value="Ypt/Rab-GAP domain of gyp1p, domain 1"/>
    <property type="match status" value="1"/>
</dbReference>
<feature type="compositionally biased region" description="Basic and acidic residues" evidence="1">
    <location>
        <begin position="244"/>
        <end position="256"/>
    </location>
</feature>
<evidence type="ECO:0000259" key="2">
    <source>
        <dbReference type="PROSITE" id="PS50086"/>
    </source>
</evidence>
<dbReference type="InterPro" id="IPR000195">
    <property type="entry name" value="Rab-GAP-TBC_dom"/>
</dbReference>
<feature type="compositionally biased region" description="Polar residues" evidence="1">
    <location>
        <begin position="61"/>
        <end position="76"/>
    </location>
</feature>
<dbReference type="SUPFAM" id="SSF47923">
    <property type="entry name" value="Ypt/Rab-GAP domain of gyp1p"/>
    <property type="match status" value="2"/>
</dbReference>
<sequence length="469" mass="52340">MDSNNGTAQSISPRSNKVNMKAIHNRSGEVSLNSPRNGISNSISYLDVLSGDDLFLHSQSFTRSPNRTAQGESNLGNDEDESFLPPNRSSNVLHRQRFAEWLEWESMVDVEKLKAAAFYGVPHDIRAEVWRFLLGMSKPERSDELSENKKRALQYSERLKGVDEAGEVSRRARAEAKRRLQRLSLQKANEVRIRDRMKSNAAINAQSSSGANIAAHSDSSVVSPISNQKNGTVSFSVTSSGEVESSRDAPEERLSDRGSGGRIGKNLGDSSSESSAASSVNEVVRIYGRVVATALNGLGSEYEYGSELVSLLTPFVDIMDEEHDVFHCYYSLLQRHEALLRTDGSVLKRSVASFLTMFRNLQSELWDHFESEEVNAAQWVPSWLQSLLSKQLPLPQVLRLWDTYFSCNEGLELHAFVCLAIVDLNQEELLELDGAEVLSFLHTLPQMDMDRVIAHAYNTREDVIGRGIL</sequence>
<feature type="region of interest" description="Disordered" evidence="1">
    <location>
        <begin position="61"/>
        <end position="89"/>
    </location>
</feature>
<accession>A0A7S0ZDF4</accession>
<reference evidence="3" key="1">
    <citation type="submission" date="2021-01" db="EMBL/GenBank/DDBJ databases">
        <authorList>
            <person name="Corre E."/>
            <person name="Pelletier E."/>
            <person name="Niang G."/>
            <person name="Scheremetjew M."/>
            <person name="Finn R."/>
            <person name="Kale V."/>
            <person name="Holt S."/>
            <person name="Cochrane G."/>
            <person name="Meng A."/>
            <person name="Brown T."/>
            <person name="Cohen L."/>
        </authorList>
    </citation>
    <scope>NUCLEOTIDE SEQUENCE</scope>
    <source>
        <strain evidence="3">CCMP3278</strain>
    </source>
</reference>
<dbReference type="Gene3D" id="1.10.472.80">
    <property type="entry name" value="Ypt/Rab-GAP domain of gyp1p, domain 3"/>
    <property type="match status" value="1"/>
</dbReference>
<dbReference type="SMART" id="SM00164">
    <property type="entry name" value="TBC"/>
    <property type="match status" value="1"/>
</dbReference>
<dbReference type="GO" id="GO:0005096">
    <property type="term" value="F:GTPase activator activity"/>
    <property type="evidence" value="ECO:0007669"/>
    <property type="project" value="TreeGrafter"/>
</dbReference>
<dbReference type="PANTHER" id="PTHR22957">
    <property type="entry name" value="TBC1 DOMAIN FAMILY MEMBER GTPASE-ACTIVATING PROTEIN"/>
    <property type="match status" value="1"/>
</dbReference>
<name>A0A7S0ZDF4_9RHOD</name>
<gene>
    <name evidence="3" type="ORF">TOLI1172_LOCUS2700</name>
</gene>
<dbReference type="PROSITE" id="PS50086">
    <property type="entry name" value="TBC_RABGAP"/>
    <property type="match status" value="1"/>
</dbReference>
<feature type="region of interest" description="Disordered" evidence="1">
    <location>
        <begin position="222"/>
        <end position="274"/>
    </location>
</feature>
<dbReference type="AlphaFoldDB" id="A0A7S0ZDF4"/>
<dbReference type="EMBL" id="HBFP01003834">
    <property type="protein sequence ID" value="CAD8818311.1"/>
    <property type="molecule type" value="Transcribed_RNA"/>
</dbReference>
<feature type="domain" description="Rab-GAP TBC" evidence="2">
    <location>
        <begin position="120"/>
        <end position="408"/>
    </location>
</feature>